<accession>A0AAV7QQM6</accession>
<comment type="caution">
    <text evidence="2">The sequence shown here is derived from an EMBL/GenBank/DDBJ whole genome shotgun (WGS) entry which is preliminary data.</text>
</comment>
<reference evidence="2" key="1">
    <citation type="journal article" date="2022" name="bioRxiv">
        <title>Sequencing and chromosome-scale assembly of the giantPleurodeles waltlgenome.</title>
        <authorList>
            <person name="Brown T."/>
            <person name="Elewa A."/>
            <person name="Iarovenko S."/>
            <person name="Subramanian E."/>
            <person name="Araus A.J."/>
            <person name="Petzold A."/>
            <person name="Susuki M."/>
            <person name="Suzuki K.-i.T."/>
            <person name="Hayashi T."/>
            <person name="Toyoda A."/>
            <person name="Oliveira C."/>
            <person name="Osipova E."/>
            <person name="Leigh N.D."/>
            <person name="Simon A."/>
            <person name="Yun M.H."/>
        </authorList>
    </citation>
    <scope>NUCLEOTIDE SEQUENCE</scope>
    <source>
        <strain evidence="2">20211129_DDA</strain>
        <tissue evidence="2">Liver</tissue>
    </source>
</reference>
<protein>
    <submittedName>
        <fullName evidence="2">Uncharacterized protein</fullName>
    </submittedName>
</protein>
<dbReference type="EMBL" id="JANPWB010000010">
    <property type="protein sequence ID" value="KAJ1142754.1"/>
    <property type="molecule type" value="Genomic_DNA"/>
</dbReference>
<evidence type="ECO:0000256" key="1">
    <source>
        <dbReference type="SAM" id="MobiDB-lite"/>
    </source>
</evidence>
<dbReference type="Proteomes" id="UP001066276">
    <property type="component" value="Chromosome 6"/>
</dbReference>
<keyword evidence="3" id="KW-1185">Reference proteome</keyword>
<feature type="region of interest" description="Disordered" evidence="1">
    <location>
        <begin position="1"/>
        <end position="85"/>
    </location>
</feature>
<gene>
    <name evidence="2" type="ORF">NDU88_009067</name>
</gene>
<feature type="compositionally biased region" description="Basic residues" evidence="1">
    <location>
        <begin position="16"/>
        <end position="32"/>
    </location>
</feature>
<evidence type="ECO:0000313" key="3">
    <source>
        <dbReference type="Proteomes" id="UP001066276"/>
    </source>
</evidence>
<dbReference type="AlphaFoldDB" id="A0AAV7QQM6"/>
<name>A0AAV7QQM6_PLEWA</name>
<proteinExistence type="predicted"/>
<evidence type="ECO:0000313" key="2">
    <source>
        <dbReference type="EMBL" id="KAJ1142754.1"/>
    </source>
</evidence>
<feature type="compositionally biased region" description="Basic and acidic residues" evidence="1">
    <location>
        <begin position="52"/>
        <end position="85"/>
    </location>
</feature>
<organism evidence="2 3">
    <name type="scientific">Pleurodeles waltl</name>
    <name type="common">Iberian ribbed newt</name>
    <dbReference type="NCBI Taxonomy" id="8319"/>
    <lineage>
        <taxon>Eukaryota</taxon>
        <taxon>Metazoa</taxon>
        <taxon>Chordata</taxon>
        <taxon>Craniata</taxon>
        <taxon>Vertebrata</taxon>
        <taxon>Euteleostomi</taxon>
        <taxon>Amphibia</taxon>
        <taxon>Batrachia</taxon>
        <taxon>Caudata</taxon>
        <taxon>Salamandroidea</taxon>
        <taxon>Salamandridae</taxon>
        <taxon>Pleurodelinae</taxon>
        <taxon>Pleurodeles</taxon>
    </lineage>
</organism>
<sequence>MATWGRHQTPGARISGSRRSKKGRRTQRRRRGVLGYDGPPGENPRSRRTRFQHTEKMRLGSRSFPERGQDPRREEVFERGTGERG</sequence>